<protein>
    <recommendedName>
        <fullName evidence="4">AIG1-type G domain-containing protein</fullName>
    </recommendedName>
</protein>
<keyword evidence="2" id="KW-0547">Nucleotide-binding</keyword>
<accession>A0AAW0MV34</accession>
<dbReference type="PROSITE" id="PS51720">
    <property type="entry name" value="G_AIG1"/>
    <property type="match status" value="1"/>
</dbReference>
<dbReference type="InterPro" id="IPR045058">
    <property type="entry name" value="GIMA/IAN/Toc"/>
</dbReference>
<gene>
    <name evidence="5" type="ORF">WMY93_029328</name>
</gene>
<dbReference type="EMBL" id="JBBPFD010000021">
    <property type="protein sequence ID" value="KAK7883154.1"/>
    <property type="molecule type" value="Genomic_DNA"/>
</dbReference>
<dbReference type="Proteomes" id="UP001460270">
    <property type="component" value="Unassembled WGS sequence"/>
</dbReference>
<dbReference type="PANTHER" id="PTHR10903">
    <property type="entry name" value="GTPASE, IMAP FAMILY MEMBER-RELATED"/>
    <property type="match status" value="1"/>
</dbReference>
<evidence type="ECO:0000259" key="4">
    <source>
        <dbReference type="PROSITE" id="PS51720"/>
    </source>
</evidence>
<evidence type="ECO:0000313" key="5">
    <source>
        <dbReference type="EMBL" id="KAK7883154.1"/>
    </source>
</evidence>
<dbReference type="GO" id="GO:0005525">
    <property type="term" value="F:GTP binding"/>
    <property type="evidence" value="ECO:0007669"/>
    <property type="project" value="UniProtKB-KW"/>
</dbReference>
<dbReference type="AlphaFoldDB" id="A0AAW0MV34"/>
<organism evidence="5 6">
    <name type="scientific">Mugilogobius chulae</name>
    <name type="common">yellowstripe goby</name>
    <dbReference type="NCBI Taxonomy" id="88201"/>
    <lineage>
        <taxon>Eukaryota</taxon>
        <taxon>Metazoa</taxon>
        <taxon>Chordata</taxon>
        <taxon>Craniata</taxon>
        <taxon>Vertebrata</taxon>
        <taxon>Euteleostomi</taxon>
        <taxon>Actinopterygii</taxon>
        <taxon>Neopterygii</taxon>
        <taxon>Teleostei</taxon>
        <taxon>Neoteleostei</taxon>
        <taxon>Acanthomorphata</taxon>
        <taxon>Gobiaria</taxon>
        <taxon>Gobiiformes</taxon>
        <taxon>Gobioidei</taxon>
        <taxon>Gobiidae</taxon>
        <taxon>Gobionellinae</taxon>
        <taxon>Mugilogobius</taxon>
    </lineage>
</organism>
<sequence>MAEYTGQSEPGQVVVLLLGPRQSGKSSVGNVILGRRAFGDNTAFSSRAGGVTVGKQVTVVDTPGWLPIVPSSERVPQELQRALFLCGPGPDVVLLVLSVLSRLGPIQWDALENQLRRLRLDVWDRTIVLFTHTDCLGNFNLQEHIRREGRALQRVLDRCGNRYHVLRGYHSDRTTAQSEVQQLFVKMQRIITATATAAPGRPAQEECVSRGVDRRQQQQRSMMGNQEQIEMRLWPNLPNSVVFVNEGADLGLRQSQWRPAASWQLSRVYSSRRSMSNSPLSIVLLGRRKSGKSSVGNFLLGSRKFKMDSETSRSAAGQGVVSGTSVTVVDTPGWSLFEKDRAKVEKYLSVLGADVWRKMLVLFTFGDELRGKSIQEHVTKQGQSLQWLMQRCGYRHHVIETSLTDDYQLEQLMDKIKNMAQ</sequence>
<name>A0AAW0MV34_9GOBI</name>
<evidence type="ECO:0000313" key="6">
    <source>
        <dbReference type="Proteomes" id="UP001460270"/>
    </source>
</evidence>
<dbReference type="Pfam" id="PF04548">
    <property type="entry name" value="AIG1"/>
    <property type="match status" value="2"/>
</dbReference>
<keyword evidence="3" id="KW-0342">GTP-binding</keyword>
<feature type="domain" description="AIG1-type G" evidence="4">
    <location>
        <begin position="10"/>
        <end position="212"/>
    </location>
</feature>
<evidence type="ECO:0000256" key="3">
    <source>
        <dbReference type="ARBA" id="ARBA00023134"/>
    </source>
</evidence>
<evidence type="ECO:0000256" key="1">
    <source>
        <dbReference type="ARBA" id="ARBA00008535"/>
    </source>
</evidence>
<dbReference type="InterPro" id="IPR027417">
    <property type="entry name" value="P-loop_NTPase"/>
</dbReference>
<reference evidence="6" key="1">
    <citation type="submission" date="2024-04" db="EMBL/GenBank/DDBJ databases">
        <title>Salinicola lusitanus LLJ914,a marine bacterium isolated from the Okinawa Trough.</title>
        <authorList>
            <person name="Li J."/>
        </authorList>
    </citation>
    <scope>NUCLEOTIDE SEQUENCE [LARGE SCALE GENOMIC DNA]</scope>
</reference>
<dbReference type="SUPFAM" id="SSF52540">
    <property type="entry name" value="P-loop containing nucleoside triphosphate hydrolases"/>
    <property type="match status" value="2"/>
</dbReference>
<comment type="similarity">
    <text evidence="1">Belongs to the TRAFAC class TrmE-Era-EngA-EngB-Septin-like GTPase superfamily. AIG1/Toc34/Toc159-like paraseptin GTPase family. IAN subfamily.</text>
</comment>
<proteinExistence type="inferred from homology"/>
<keyword evidence="6" id="KW-1185">Reference proteome</keyword>
<comment type="caution">
    <text evidence="5">The sequence shown here is derived from an EMBL/GenBank/DDBJ whole genome shotgun (WGS) entry which is preliminary data.</text>
</comment>
<dbReference type="InterPro" id="IPR006703">
    <property type="entry name" value="G_AIG1"/>
</dbReference>
<dbReference type="PANTHER" id="PTHR10903:SF107">
    <property type="entry name" value="GTPASE IMAP FAMILY MEMBER 4-LIKE-RELATED"/>
    <property type="match status" value="1"/>
</dbReference>
<evidence type="ECO:0000256" key="2">
    <source>
        <dbReference type="ARBA" id="ARBA00022741"/>
    </source>
</evidence>
<dbReference type="Gene3D" id="3.40.50.300">
    <property type="entry name" value="P-loop containing nucleotide triphosphate hydrolases"/>
    <property type="match status" value="3"/>
</dbReference>